<reference evidence="2 3" key="1">
    <citation type="submission" date="2023-01" db="EMBL/GenBank/DDBJ databases">
        <title>Analysis of 21 Apiospora genomes using comparative genomics revels a genus with tremendous synthesis potential of carbohydrate active enzymes and secondary metabolites.</title>
        <authorList>
            <person name="Sorensen T."/>
        </authorList>
    </citation>
    <scope>NUCLEOTIDE SEQUENCE [LARGE SCALE GENOMIC DNA]</scope>
    <source>
        <strain evidence="2 3">CBS 135458</strain>
    </source>
</reference>
<dbReference type="EMBL" id="JAQQWL010000002">
    <property type="protein sequence ID" value="KAK8086741.1"/>
    <property type="molecule type" value="Genomic_DNA"/>
</dbReference>
<feature type="chain" id="PRO_5046105690" evidence="1">
    <location>
        <begin position="19"/>
        <end position="132"/>
    </location>
</feature>
<accession>A0ABR1WUB8</accession>
<evidence type="ECO:0000256" key="1">
    <source>
        <dbReference type="SAM" id="SignalP"/>
    </source>
</evidence>
<evidence type="ECO:0000313" key="2">
    <source>
        <dbReference type="EMBL" id="KAK8086741.1"/>
    </source>
</evidence>
<keyword evidence="1" id="KW-0732">Signal</keyword>
<sequence length="132" mass="13923">MKGALAALITLTITLGDASTDARHARSQLKTMRNTLAVLDQLSHDQSGHGFNRLNPDVMVQSVDAEGQVVDEVHLTNDEAATIRASLHTLTFGSSKETSNTLDVLERETSDCPYTICGGGHGCPSGCPGVVC</sequence>
<gene>
    <name evidence="2" type="ORF">PG994_001715</name>
</gene>
<organism evidence="2 3">
    <name type="scientific">Apiospora phragmitis</name>
    <dbReference type="NCBI Taxonomy" id="2905665"/>
    <lineage>
        <taxon>Eukaryota</taxon>
        <taxon>Fungi</taxon>
        <taxon>Dikarya</taxon>
        <taxon>Ascomycota</taxon>
        <taxon>Pezizomycotina</taxon>
        <taxon>Sordariomycetes</taxon>
        <taxon>Xylariomycetidae</taxon>
        <taxon>Amphisphaeriales</taxon>
        <taxon>Apiosporaceae</taxon>
        <taxon>Apiospora</taxon>
    </lineage>
</organism>
<feature type="signal peptide" evidence="1">
    <location>
        <begin position="1"/>
        <end position="18"/>
    </location>
</feature>
<comment type="caution">
    <text evidence="2">The sequence shown here is derived from an EMBL/GenBank/DDBJ whole genome shotgun (WGS) entry which is preliminary data.</text>
</comment>
<name>A0ABR1WUB8_9PEZI</name>
<dbReference type="GeneID" id="92086187"/>
<dbReference type="Proteomes" id="UP001480595">
    <property type="component" value="Unassembled WGS sequence"/>
</dbReference>
<evidence type="ECO:0000313" key="3">
    <source>
        <dbReference type="Proteomes" id="UP001480595"/>
    </source>
</evidence>
<proteinExistence type="predicted"/>
<keyword evidence="3" id="KW-1185">Reference proteome</keyword>
<dbReference type="RefSeq" id="XP_066721265.1">
    <property type="nucleotide sequence ID" value="XM_066853124.1"/>
</dbReference>
<protein>
    <submittedName>
        <fullName evidence="2">Uncharacterized protein</fullName>
    </submittedName>
</protein>